<keyword evidence="3" id="KW-1185">Reference proteome</keyword>
<name>A0ABQ5MXT3_9MICC</name>
<proteinExistence type="predicted"/>
<evidence type="ECO:0000313" key="3">
    <source>
        <dbReference type="Proteomes" id="UP001209654"/>
    </source>
</evidence>
<reference evidence="2 3" key="1">
    <citation type="journal article" date="2023" name="Int. J. Syst. Evol. Microbiol.">
        <title>Arthrobacter mangrovi sp. nov., an actinobacterium isolated from the rhizosphere of a mangrove.</title>
        <authorList>
            <person name="Hamada M."/>
            <person name="Saitou S."/>
            <person name="Enomoto N."/>
            <person name="Nanri K."/>
            <person name="Hidaka K."/>
            <person name="Miura T."/>
            <person name="Tamura T."/>
        </authorList>
    </citation>
    <scope>NUCLEOTIDE SEQUENCE [LARGE SCALE GENOMIC DNA]</scope>
    <source>
        <strain evidence="2 3">NBRC 112813</strain>
    </source>
</reference>
<organism evidence="2 3">
    <name type="scientific">Arthrobacter mangrovi</name>
    <dbReference type="NCBI Taxonomy" id="2966350"/>
    <lineage>
        <taxon>Bacteria</taxon>
        <taxon>Bacillati</taxon>
        <taxon>Actinomycetota</taxon>
        <taxon>Actinomycetes</taxon>
        <taxon>Micrococcales</taxon>
        <taxon>Micrococcaceae</taxon>
        <taxon>Arthrobacter</taxon>
    </lineage>
</organism>
<sequence>MSSRFEIHSDGTGGYRLLLTDEQCGLLCAVGSFPDKQAAAKAVMQVREAAATAHIIDLSSVPGEAGAPTLAPAEDDQPRVIHAVSARQRVRRDSGAEQALLPRSA</sequence>
<dbReference type="SUPFAM" id="SSF160113">
    <property type="entry name" value="YegP-like"/>
    <property type="match status" value="1"/>
</dbReference>
<gene>
    <name evidence="2" type="ORF">AHIS1636_31550</name>
</gene>
<evidence type="ECO:0008006" key="4">
    <source>
        <dbReference type="Google" id="ProtNLM"/>
    </source>
</evidence>
<evidence type="ECO:0000256" key="1">
    <source>
        <dbReference type="SAM" id="MobiDB-lite"/>
    </source>
</evidence>
<accession>A0ABQ5MXT3</accession>
<dbReference type="Gene3D" id="2.30.29.80">
    <property type="match status" value="1"/>
</dbReference>
<dbReference type="EMBL" id="BRVS01000022">
    <property type="protein sequence ID" value="GLB68713.1"/>
    <property type="molecule type" value="Genomic_DNA"/>
</dbReference>
<protein>
    <recommendedName>
        <fullName evidence="4">DUF1508 domain-containing protein</fullName>
    </recommendedName>
</protein>
<feature type="region of interest" description="Disordered" evidence="1">
    <location>
        <begin position="85"/>
        <end position="105"/>
    </location>
</feature>
<dbReference type="InterPro" id="IPR036913">
    <property type="entry name" value="YegP-like_sf"/>
</dbReference>
<evidence type="ECO:0000313" key="2">
    <source>
        <dbReference type="EMBL" id="GLB68713.1"/>
    </source>
</evidence>
<dbReference type="Proteomes" id="UP001209654">
    <property type="component" value="Unassembled WGS sequence"/>
</dbReference>
<comment type="caution">
    <text evidence="2">The sequence shown here is derived from an EMBL/GenBank/DDBJ whole genome shotgun (WGS) entry which is preliminary data.</text>
</comment>